<name>A0A3N1NRP8_9GAMM</name>
<dbReference type="RefSeq" id="WP_024462151.1">
    <property type="nucleotide sequence ID" value="NZ_RJUK01000002.1"/>
</dbReference>
<protein>
    <submittedName>
        <fullName evidence="2">Uncharacterized protein DUF3649</fullName>
    </submittedName>
</protein>
<feature type="transmembrane region" description="Helical" evidence="1">
    <location>
        <begin position="47"/>
        <end position="67"/>
    </location>
</feature>
<organism evidence="2 3">
    <name type="scientific">Marinimicrobium koreense</name>
    <dbReference type="NCBI Taxonomy" id="306545"/>
    <lineage>
        <taxon>Bacteria</taxon>
        <taxon>Pseudomonadati</taxon>
        <taxon>Pseudomonadota</taxon>
        <taxon>Gammaproteobacteria</taxon>
        <taxon>Cellvibrionales</taxon>
        <taxon>Cellvibrionaceae</taxon>
        <taxon>Marinimicrobium</taxon>
    </lineage>
</organism>
<feature type="transmembrane region" description="Helical" evidence="1">
    <location>
        <begin position="20"/>
        <end position="40"/>
    </location>
</feature>
<dbReference type="AlphaFoldDB" id="A0A3N1NRP8"/>
<evidence type="ECO:0000256" key="1">
    <source>
        <dbReference type="SAM" id="Phobius"/>
    </source>
</evidence>
<dbReference type="InterPro" id="IPR022109">
    <property type="entry name" value="DUF3649"/>
</dbReference>
<proteinExistence type="predicted"/>
<evidence type="ECO:0000313" key="3">
    <source>
        <dbReference type="Proteomes" id="UP000273643"/>
    </source>
</evidence>
<keyword evidence="1" id="KW-0812">Transmembrane</keyword>
<reference evidence="2 3" key="1">
    <citation type="submission" date="2018-11" db="EMBL/GenBank/DDBJ databases">
        <title>Genomic Encyclopedia of Type Strains, Phase IV (KMG-IV): sequencing the most valuable type-strain genomes for metagenomic binning, comparative biology and taxonomic classification.</title>
        <authorList>
            <person name="Goeker M."/>
        </authorList>
    </citation>
    <scope>NUCLEOTIDE SEQUENCE [LARGE SCALE GENOMIC DNA]</scope>
    <source>
        <strain evidence="2 3">DSM 16974</strain>
    </source>
</reference>
<feature type="transmembrane region" description="Helical" evidence="1">
    <location>
        <begin position="79"/>
        <end position="97"/>
    </location>
</feature>
<accession>A0A3N1NRP8</accession>
<keyword evidence="1" id="KW-1133">Transmembrane helix</keyword>
<dbReference type="Proteomes" id="UP000273643">
    <property type="component" value="Unassembled WGS sequence"/>
</dbReference>
<sequence length="102" mass="10788">MARSTAHTPFLLDVLSRSLAALLGGYALSVALPVLVGLLLPVERGPATVTALLLSFLVYTGAFLWAFGVRSHWRAWSGLLFPALLCGGLATLWLTLLGDPAL</sequence>
<comment type="caution">
    <text evidence="2">The sequence shown here is derived from an EMBL/GenBank/DDBJ whole genome shotgun (WGS) entry which is preliminary data.</text>
</comment>
<dbReference type="EMBL" id="RJUK01000002">
    <property type="protein sequence ID" value="ROQ18579.1"/>
    <property type="molecule type" value="Genomic_DNA"/>
</dbReference>
<gene>
    <name evidence="2" type="ORF">EDC38_2807</name>
</gene>
<evidence type="ECO:0000313" key="2">
    <source>
        <dbReference type="EMBL" id="ROQ18579.1"/>
    </source>
</evidence>
<dbReference type="OrthoDB" id="5986853at2"/>
<dbReference type="Pfam" id="PF12365">
    <property type="entry name" value="DUF3649"/>
    <property type="match status" value="1"/>
</dbReference>
<keyword evidence="3" id="KW-1185">Reference proteome</keyword>
<keyword evidence="1" id="KW-0472">Membrane</keyword>